<protein>
    <submittedName>
        <fullName evidence="1">Uncharacterized protein</fullName>
    </submittedName>
</protein>
<accession>A0AAV7UDJ9</accession>
<evidence type="ECO:0000313" key="2">
    <source>
        <dbReference type="Proteomes" id="UP001066276"/>
    </source>
</evidence>
<dbReference type="AlphaFoldDB" id="A0AAV7UDJ9"/>
<reference evidence="1" key="1">
    <citation type="journal article" date="2022" name="bioRxiv">
        <title>Sequencing and chromosome-scale assembly of the giantPleurodeles waltlgenome.</title>
        <authorList>
            <person name="Brown T."/>
            <person name="Elewa A."/>
            <person name="Iarovenko S."/>
            <person name="Subramanian E."/>
            <person name="Araus A.J."/>
            <person name="Petzold A."/>
            <person name="Susuki M."/>
            <person name="Suzuki K.-i.T."/>
            <person name="Hayashi T."/>
            <person name="Toyoda A."/>
            <person name="Oliveira C."/>
            <person name="Osipova E."/>
            <person name="Leigh N.D."/>
            <person name="Simon A."/>
            <person name="Yun M.H."/>
        </authorList>
    </citation>
    <scope>NUCLEOTIDE SEQUENCE</scope>
    <source>
        <strain evidence="1">20211129_DDA</strain>
        <tissue evidence="1">Liver</tissue>
    </source>
</reference>
<sequence length="125" mass="13015">MERGPTASRSGAGAVAYPTALWTSAGLAGYGRTSGPHSQELLLGRLLPAVDRADRAGGPGWWRLGNLAFAGECNGRSWGLVSELGGCGWACWANTVECWASACGASLGGCGPPLTLPREEERRRL</sequence>
<keyword evidence="2" id="KW-1185">Reference proteome</keyword>
<evidence type="ECO:0000313" key="1">
    <source>
        <dbReference type="EMBL" id="KAJ1186606.1"/>
    </source>
</evidence>
<organism evidence="1 2">
    <name type="scientific">Pleurodeles waltl</name>
    <name type="common">Iberian ribbed newt</name>
    <dbReference type="NCBI Taxonomy" id="8319"/>
    <lineage>
        <taxon>Eukaryota</taxon>
        <taxon>Metazoa</taxon>
        <taxon>Chordata</taxon>
        <taxon>Craniata</taxon>
        <taxon>Vertebrata</taxon>
        <taxon>Euteleostomi</taxon>
        <taxon>Amphibia</taxon>
        <taxon>Batrachia</taxon>
        <taxon>Caudata</taxon>
        <taxon>Salamandroidea</taxon>
        <taxon>Salamandridae</taxon>
        <taxon>Pleurodelinae</taxon>
        <taxon>Pleurodeles</taxon>
    </lineage>
</organism>
<name>A0AAV7UDJ9_PLEWA</name>
<gene>
    <name evidence="1" type="ORF">NDU88_003387</name>
</gene>
<dbReference type="EMBL" id="JANPWB010000005">
    <property type="protein sequence ID" value="KAJ1186606.1"/>
    <property type="molecule type" value="Genomic_DNA"/>
</dbReference>
<proteinExistence type="predicted"/>
<comment type="caution">
    <text evidence="1">The sequence shown here is derived from an EMBL/GenBank/DDBJ whole genome shotgun (WGS) entry which is preliminary data.</text>
</comment>
<dbReference type="Proteomes" id="UP001066276">
    <property type="component" value="Chromosome 3_1"/>
</dbReference>